<feature type="region of interest" description="Disordered" evidence="1">
    <location>
        <begin position="153"/>
        <end position="255"/>
    </location>
</feature>
<evidence type="ECO:0000256" key="1">
    <source>
        <dbReference type="SAM" id="MobiDB-lite"/>
    </source>
</evidence>
<dbReference type="PaxDb" id="55529-EKX43918"/>
<accession>L1J5V7</accession>
<dbReference type="SMART" id="SM00271">
    <property type="entry name" value="DnaJ"/>
    <property type="match status" value="1"/>
</dbReference>
<proteinExistence type="predicted"/>
<dbReference type="SUPFAM" id="SSF46565">
    <property type="entry name" value="Chaperone J-domain"/>
    <property type="match status" value="1"/>
</dbReference>
<dbReference type="KEGG" id="gtt:GUITHDRAFT_163678"/>
<protein>
    <recommendedName>
        <fullName evidence="2">J domain-containing protein</fullName>
    </recommendedName>
</protein>
<evidence type="ECO:0000259" key="2">
    <source>
        <dbReference type="PROSITE" id="PS50076"/>
    </source>
</evidence>
<dbReference type="RefSeq" id="XP_005830898.1">
    <property type="nucleotide sequence ID" value="XM_005830841.1"/>
</dbReference>
<reference evidence="4" key="3">
    <citation type="submission" date="2015-06" db="UniProtKB">
        <authorList>
            <consortium name="EnsemblProtists"/>
        </authorList>
    </citation>
    <scope>IDENTIFICATION</scope>
</reference>
<gene>
    <name evidence="3" type="ORF">GUITHDRAFT_163678</name>
</gene>
<feature type="region of interest" description="Disordered" evidence="1">
    <location>
        <begin position="1"/>
        <end position="38"/>
    </location>
</feature>
<dbReference type="Proteomes" id="UP000011087">
    <property type="component" value="Unassembled WGS sequence"/>
</dbReference>
<dbReference type="OrthoDB" id="10250354at2759"/>
<evidence type="ECO:0000313" key="4">
    <source>
        <dbReference type="EnsemblProtists" id="EKX43918"/>
    </source>
</evidence>
<dbReference type="PROSITE" id="PS50076">
    <property type="entry name" value="DNAJ_2"/>
    <property type="match status" value="1"/>
</dbReference>
<evidence type="ECO:0000313" key="5">
    <source>
        <dbReference type="Proteomes" id="UP000011087"/>
    </source>
</evidence>
<dbReference type="Pfam" id="PF00226">
    <property type="entry name" value="DnaJ"/>
    <property type="match status" value="1"/>
</dbReference>
<sequence>MADEVKEPTNGNVGEGTEEGTGKGEAKEPQSANDRLMGEIESIIKSPDHFQALKLPPPHLDLLGRAVWDMTEDDVNRAYRKLTRYCHPDKLAGMSAEDAEKAEKAYEKLRIAKECLTKEDTRGPYVREHVKCVRMEKNEDAIKGQDVVGTAERAREWDHQRRKEIGQIRGKEARDMGQSVAREMERKRKLAELKRLERMKELSQNMSSESSDEESKRKHKAPIVKKPESQVDDDEEARKKRQRNARRNRLGRMGV</sequence>
<dbReference type="InterPro" id="IPR036869">
    <property type="entry name" value="J_dom_sf"/>
</dbReference>
<dbReference type="GeneID" id="17300658"/>
<feature type="domain" description="J" evidence="2">
    <location>
        <begin position="48"/>
        <end position="129"/>
    </location>
</feature>
<dbReference type="OMA" id="FACLNVR"/>
<dbReference type="EMBL" id="JH993007">
    <property type="protein sequence ID" value="EKX43918.1"/>
    <property type="molecule type" value="Genomic_DNA"/>
</dbReference>
<organism evidence="3">
    <name type="scientific">Guillardia theta (strain CCMP2712)</name>
    <name type="common">Cryptophyte</name>
    <dbReference type="NCBI Taxonomy" id="905079"/>
    <lineage>
        <taxon>Eukaryota</taxon>
        <taxon>Cryptophyceae</taxon>
        <taxon>Pyrenomonadales</taxon>
        <taxon>Geminigeraceae</taxon>
        <taxon>Guillardia</taxon>
    </lineage>
</organism>
<dbReference type="InterPro" id="IPR001623">
    <property type="entry name" value="DnaJ_domain"/>
</dbReference>
<reference evidence="3 5" key="1">
    <citation type="journal article" date="2012" name="Nature">
        <title>Algal genomes reveal evolutionary mosaicism and the fate of nucleomorphs.</title>
        <authorList>
            <consortium name="DOE Joint Genome Institute"/>
            <person name="Curtis B.A."/>
            <person name="Tanifuji G."/>
            <person name="Burki F."/>
            <person name="Gruber A."/>
            <person name="Irimia M."/>
            <person name="Maruyama S."/>
            <person name="Arias M.C."/>
            <person name="Ball S.G."/>
            <person name="Gile G.H."/>
            <person name="Hirakawa Y."/>
            <person name="Hopkins J.F."/>
            <person name="Kuo A."/>
            <person name="Rensing S.A."/>
            <person name="Schmutz J."/>
            <person name="Symeonidi A."/>
            <person name="Elias M."/>
            <person name="Eveleigh R.J."/>
            <person name="Herman E.K."/>
            <person name="Klute M.J."/>
            <person name="Nakayama T."/>
            <person name="Obornik M."/>
            <person name="Reyes-Prieto A."/>
            <person name="Armbrust E.V."/>
            <person name="Aves S.J."/>
            <person name="Beiko R.G."/>
            <person name="Coutinho P."/>
            <person name="Dacks J.B."/>
            <person name="Durnford D.G."/>
            <person name="Fast N.M."/>
            <person name="Green B.R."/>
            <person name="Grisdale C.J."/>
            <person name="Hempel F."/>
            <person name="Henrissat B."/>
            <person name="Hoppner M.P."/>
            <person name="Ishida K."/>
            <person name="Kim E."/>
            <person name="Koreny L."/>
            <person name="Kroth P.G."/>
            <person name="Liu Y."/>
            <person name="Malik S.B."/>
            <person name="Maier U.G."/>
            <person name="McRose D."/>
            <person name="Mock T."/>
            <person name="Neilson J.A."/>
            <person name="Onodera N.T."/>
            <person name="Poole A.M."/>
            <person name="Pritham E.J."/>
            <person name="Richards T.A."/>
            <person name="Rocap G."/>
            <person name="Roy S.W."/>
            <person name="Sarai C."/>
            <person name="Schaack S."/>
            <person name="Shirato S."/>
            <person name="Slamovits C.H."/>
            <person name="Spencer D.F."/>
            <person name="Suzuki S."/>
            <person name="Worden A.Z."/>
            <person name="Zauner S."/>
            <person name="Barry K."/>
            <person name="Bell C."/>
            <person name="Bharti A.K."/>
            <person name="Crow J.A."/>
            <person name="Grimwood J."/>
            <person name="Kramer R."/>
            <person name="Lindquist E."/>
            <person name="Lucas S."/>
            <person name="Salamov A."/>
            <person name="McFadden G.I."/>
            <person name="Lane C.E."/>
            <person name="Keeling P.J."/>
            <person name="Gray M.W."/>
            <person name="Grigoriev I.V."/>
            <person name="Archibald J.M."/>
        </authorList>
    </citation>
    <scope>NUCLEOTIDE SEQUENCE</scope>
    <source>
        <strain evidence="3 5">CCMP2712</strain>
    </source>
</reference>
<dbReference type="HOGENOM" id="CLU_1091733_0_0_1"/>
<feature type="compositionally biased region" description="Basic residues" evidence="1">
    <location>
        <begin position="239"/>
        <end position="255"/>
    </location>
</feature>
<dbReference type="AlphaFoldDB" id="L1J5V7"/>
<dbReference type="STRING" id="905079.L1J5V7"/>
<dbReference type="EnsemblProtists" id="EKX43918">
    <property type="protein sequence ID" value="EKX43918"/>
    <property type="gene ID" value="GUITHDRAFT_163678"/>
</dbReference>
<feature type="compositionally biased region" description="Basic and acidic residues" evidence="1">
    <location>
        <begin position="182"/>
        <end position="201"/>
    </location>
</feature>
<dbReference type="CDD" id="cd06257">
    <property type="entry name" value="DnaJ"/>
    <property type="match status" value="1"/>
</dbReference>
<keyword evidence="5" id="KW-1185">Reference proteome</keyword>
<evidence type="ECO:0000313" key="3">
    <source>
        <dbReference type="EMBL" id="EKX43918.1"/>
    </source>
</evidence>
<dbReference type="Gene3D" id="1.10.287.110">
    <property type="entry name" value="DnaJ domain"/>
    <property type="match status" value="1"/>
</dbReference>
<reference evidence="5" key="2">
    <citation type="submission" date="2012-11" db="EMBL/GenBank/DDBJ databases">
        <authorList>
            <person name="Kuo A."/>
            <person name="Curtis B.A."/>
            <person name="Tanifuji G."/>
            <person name="Burki F."/>
            <person name="Gruber A."/>
            <person name="Irimia M."/>
            <person name="Maruyama S."/>
            <person name="Arias M.C."/>
            <person name="Ball S.G."/>
            <person name="Gile G.H."/>
            <person name="Hirakawa Y."/>
            <person name="Hopkins J.F."/>
            <person name="Rensing S.A."/>
            <person name="Schmutz J."/>
            <person name="Symeonidi A."/>
            <person name="Elias M."/>
            <person name="Eveleigh R.J."/>
            <person name="Herman E.K."/>
            <person name="Klute M.J."/>
            <person name="Nakayama T."/>
            <person name="Obornik M."/>
            <person name="Reyes-Prieto A."/>
            <person name="Armbrust E.V."/>
            <person name="Aves S.J."/>
            <person name="Beiko R.G."/>
            <person name="Coutinho P."/>
            <person name="Dacks J.B."/>
            <person name="Durnford D.G."/>
            <person name="Fast N.M."/>
            <person name="Green B.R."/>
            <person name="Grisdale C."/>
            <person name="Hempe F."/>
            <person name="Henrissat B."/>
            <person name="Hoppner M.P."/>
            <person name="Ishida K.-I."/>
            <person name="Kim E."/>
            <person name="Koreny L."/>
            <person name="Kroth P.G."/>
            <person name="Liu Y."/>
            <person name="Malik S.-B."/>
            <person name="Maier U.G."/>
            <person name="McRose D."/>
            <person name="Mock T."/>
            <person name="Neilson J.A."/>
            <person name="Onodera N.T."/>
            <person name="Poole A.M."/>
            <person name="Pritham E.J."/>
            <person name="Richards T.A."/>
            <person name="Rocap G."/>
            <person name="Roy S.W."/>
            <person name="Sarai C."/>
            <person name="Schaack S."/>
            <person name="Shirato S."/>
            <person name="Slamovits C.H."/>
            <person name="Spencer D.F."/>
            <person name="Suzuki S."/>
            <person name="Worden A.Z."/>
            <person name="Zauner S."/>
            <person name="Barry K."/>
            <person name="Bell C."/>
            <person name="Bharti A.K."/>
            <person name="Crow J.A."/>
            <person name="Grimwood J."/>
            <person name="Kramer R."/>
            <person name="Lindquist E."/>
            <person name="Lucas S."/>
            <person name="Salamov A."/>
            <person name="McFadden G.I."/>
            <person name="Lane C.E."/>
            <person name="Keeling P.J."/>
            <person name="Gray M.W."/>
            <person name="Grigoriev I.V."/>
            <person name="Archibald J.M."/>
        </authorList>
    </citation>
    <scope>NUCLEOTIDE SEQUENCE</scope>
    <source>
        <strain evidence="5">CCMP2712</strain>
    </source>
</reference>
<feature type="compositionally biased region" description="Basic and acidic residues" evidence="1">
    <location>
        <begin position="153"/>
        <end position="175"/>
    </location>
</feature>
<name>L1J5V7_GUITC</name>